<dbReference type="GO" id="GO:0006357">
    <property type="term" value="P:regulation of transcription by RNA polymerase II"/>
    <property type="evidence" value="ECO:0007669"/>
    <property type="project" value="InterPro"/>
</dbReference>
<proteinExistence type="inferred from homology"/>
<accession>A0A8A1MSJ0</accession>
<comment type="similarity">
    <text evidence="2 8">Belongs to the Mediator complex subunit 17 family.</text>
</comment>
<evidence type="ECO:0000256" key="5">
    <source>
        <dbReference type="ARBA" id="ARBA00023163"/>
    </source>
</evidence>
<feature type="region of interest" description="Disordered" evidence="9">
    <location>
        <begin position="42"/>
        <end position="81"/>
    </location>
</feature>
<dbReference type="PANTHER" id="PTHR13114:SF7">
    <property type="entry name" value="MEDIATOR OF RNA POLYMERASE II TRANSCRIPTION SUBUNIT 17"/>
    <property type="match status" value="1"/>
</dbReference>
<gene>
    <name evidence="10" type="primary">SRB4</name>
    <name evidence="8" type="synonym">MED17</name>
    <name evidence="10" type="ORF">I7I51_03240</name>
</gene>
<feature type="compositionally biased region" description="Acidic residues" evidence="9">
    <location>
        <begin position="61"/>
        <end position="75"/>
    </location>
</feature>
<feature type="region of interest" description="Disordered" evidence="9">
    <location>
        <begin position="565"/>
        <end position="623"/>
    </location>
</feature>
<protein>
    <recommendedName>
        <fullName evidence="3 8">Mediator of RNA polymerase II transcription subunit 17</fullName>
    </recommendedName>
    <alternativeName>
        <fullName evidence="7 8">Mediator complex subunit 17</fullName>
    </alternativeName>
</protein>
<feature type="compositionally biased region" description="Polar residues" evidence="9">
    <location>
        <begin position="592"/>
        <end position="614"/>
    </location>
</feature>
<dbReference type="Gene3D" id="6.10.250.2620">
    <property type="match status" value="1"/>
</dbReference>
<evidence type="ECO:0000313" key="10">
    <source>
        <dbReference type="EMBL" id="QSS67027.1"/>
    </source>
</evidence>
<organism evidence="10 11">
    <name type="scientific">Ajellomyces capsulatus</name>
    <name type="common">Darling's disease fungus</name>
    <name type="synonym">Histoplasma capsulatum</name>
    <dbReference type="NCBI Taxonomy" id="5037"/>
    <lineage>
        <taxon>Eukaryota</taxon>
        <taxon>Fungi</taxon>
        <taxon>Dikarya</taxon>
        <taxon>Ascomycota</taxon>
        <taxon>Pezizomycotina</taxon>
        <taxon>Eurotiomycetes</taxon>
        <taxon>Eurotiomycetidae</taxon>
        <taxon>Onygenales</taxon>
        <taxon>Ajellomycetaceae</taxon>
        <taxon>Histoplasma</taxon>
    </lineage>
</organism>
<reference evidence="10" key="1">
    <citation type="submission" date="2021-01" db="EMBL/GenBank/DDBJ databases">
        <title>Chromosome-level genome assembly of a human fungal pathogen reveals clustering of transcriptionally co-regulated genes.</title>
        <authorList>
            <person name="Voorhies M."/>
            <person name="Cohen S."/>
            <person name="Shea T.P."/>
            <person name="Petrus S."/>
            <person name="Munoz J.F."/>
            <person name="Poplawski S."/>
            <person name="Goldman W.E."/>
            <person name="Michael T."/>
            <person name="Cuomo C.A."/>
            <person name="Sil A."/>
            <person name="Beyhan S."/>
        </authorList>
    </citation>
    <scope>NUCLEOTIDE SEQUENCE</scope>
    <source>
        <strain evidence="10">WU24</strain>
    </source>
</reference>
<feature type="compositionally biased region" description="Low complexity" evidence="9">
    <location>
        <begin position="580"/>
        <end position="591"/>
    </location>
</feature>
<evidence type="ECO:0000256" key="3">
    <source>
        <dbReference type="ARBA" id="ARBA00019610"/>
    </source>
</evidence>
<comment type="subunit">
    <text evidence="8">Component of the Mediator complex.</text>
</comment>
<evidence type="ECO:0000256" key="6">
    <source>
        <dbReference type="ARBA" id="ARBA00023242"/>
    </source>
</evidence>
<evidence type="ECO:0000256" key="8">
    <source>
        <dbReference type="RuleBase" id="RU364140"/>
    </source>
</evidence>
<evidence type="ECO:0000313" key="11">
    <source>
        <dbReference type="Proteomes" id="UP000663671"/>
    </source>
</evidence>
<evidence type="ECO:0000256" key="2">
    <source>
        <dbReference type="ARBA" id="ARBA00005635"/>
    </source>
</evidence>
<dbReference type="Proteomes" id="UP000663671">
    <property type="component" value="Chromosome 6"/>
</dbReference>
<evidence type="ECO:0000256" key="9">
    <source>
        <dbReference type="SAM" id="MobiDB-lite"/>
    </source>
</evidence>
<dbReference type="VEuPathDB" id="FungiDB:I7I51_03240"/>
<evidence type="ECO:0000256" key="1">
    <source>
        <dbReference type="ARBA" id="ARBA00004123"/>
    </source>
</evidence>
<feature type="region of interest" description="Disordered" evidence="9">
    <location>
        <begin position="1"/>
        <end position="21"/>
    </location>
</feature>
<dbReference type="EMBL" id="CP069116">
    <property type="protein sequence ID" value="QSS67027.1"/>
    <property type="molecule type" value="Genomic_DNA"/>
</dbReference>
<dbReference type="PANTHER" id="PTHR13114">
    <property type="entry name" value="MEDIATOR OF RNA POLYMERASE II TRANSCRIPTION SUBUNIT 17"/>
    <property type="match status" value="1"/>
</dbReference>
<dbReference type="GO" id="GO:0016592">
    <property type="term" value="C:mediator complex"/>
    <property type="evidence" value="ECO:0007669"/>
    <property type="project" value="InterPro"/>
</dbReference>
<comment type="subcellular location">
    <subcellularLocation>
        <location evidence="1 8">Nucleus</location>
    </subcellularLocation>
</comment>
<keyword evidence="8" id="KW-0010">Activator</keyword>
<evidence type="ECO:0000256" key="7">
    <source>
        <dbReference type="ARBA" id="ARBA00032014"/>
    </source>
</evidence>
<evidence type="ECO:0000256" key="4">
    <source>
        <dbReference type="ARBA" id="ARBA00023015"/>
    </source>
</evidence>
<dbReference type="GO" id="GO:0070847">
    <property type="term" value="C:core mediator complex"/>
    <property type="evidence" value="ECO:0007669"/>
    <property type="project" value="TreeGrafter"/>
</dbReference>
<keyword evidence="5 8" id="KW-0804">Transcription</keyword>
<name>A0A8A1MSJ0_AJECA</name>
<comment type="function">
    <text evidence="8">Component of the Mediator complex, a coactivator involved in the regulated transcription of nearly all RNA polymerase II-dependent genes. Mediator functions as a bridge to convey information from gene-specific regulatory proteins to the basal RNA polymerase II transcription machinery. Mediator is recruited to promoters by direct interactions with regulatory proteins and serves as a scaffold for the assembly of a functional preinitiation complex with RNA polymerase II and the general transcription factors.</text>
</comment>
<dbReference type="AlphaFoldDB" id="A0A8A1MSJ0"/>
<dbReference type="InterPro" id="IPR019313">
    <property type="entry name" value="Mediator_Med17"/>
</dbReference>
<feature type="compositionally biased region" description="Polar residues" evidence="9">
    <location>
        <begin position="567"/>
        <end position="579"/>
    </location>
</feature>
<keyword evidence="4 8" id="KW-0805">Transcription regulation</keyword>
<keyword evidence="6 8" id="KW-0539">Nucleus</keyword>
<dbReference type="OrthoDB" id="5319830at2759"/>
<sequence length="699" mass="79087">MEESFPLPLRPLIEKPATEPDSLPIRIAQINGQRGSFRNVTETSLQEEIHAERARNATGVEGEEEEEEEEEEEVESREAKSADRLEQLFKSRAEIIDFATQAHAEANYALDLVSLLVSRYTPRQAEMSMSPYLKQRAPLGSLGIDIIKTPEKTEAVQKEIADLSRGWKMENFDSAANKLLKSASRLEEEVTAETKYWAGVLNIKEKGWKVCRLPRERQTLGVQYGFLEATPTFRDRGLAALRRGNRGDLILDRGLQARKPRSLRVRVQHADRIVGTSKIVPLELAPGNDAIENHIRLTRDALYEEELFHELNREARTLLQHGIESKENLIQLPADSNQQILIDMVEPEECNIWDTDKQGHAEDALAETVAQSLRILLSHAHRQKYRRRTQIPPPVTSKRRANPEYSLLRPIVSYLRHKSALEWLKLFLSNITRTLQLAGLNCKYNISPLVSVKFPLVDTSNPSPWELDTPPFVERLVNSFLTPFESIVTGTLLSPTSIFKIRIVTNINPSAFGTEFEIGSNISSSPRTKSSSSRFGLRDDLQQLLLHLFTIDLVYLIPHLARDAGTEPSSLRPNTSLLKQEQGQEQEQPEQSGFNTPTPRHTSHLTSWIPTSPENGELTVFSPSQRRNKKLTIDLHPDKLTVRCQWLRSEIDVDGNMDWEMSTGEGDVIYWWGDGGGNEGKTLQSIVGLMSQEAIKAEL</sequence>
<dbReference type="Pfam" id="PF10156">
    <property type="entry name" value="Med17"/>
    <property type="match status" value="1"/>
</dbReference>
<dbReference type="GO" id="GO:0003712">
    <property type="term" value="F:transcription coregulator activity"/>
    <property type="evidence" value="ECO:0007669"/>
    <property type="project" value="InterPro"/>
</dbReference>